<protein>
    <submittedName>
        <fullName evidence="2">Uncharacterized protein</fullName>
    </submittedName>
</protein>
<sequence length="196" mass="23410">MARRNPIFTPELIKVIKIFGLASVGIVLVFSFFNEYRADNTGDAEVTHITDASRLYFKNVRQIYYDIERRDDAKVDIFRYSRNSNNKKLLFLNLSIILSRIKNEAYIFVEPSEALEKQEEIEIRWKNQSSQKQGEIYFRFGDRFTHYDFVSKLAPLIEENIDFEVKFDQEWQPILVSEKERFSFKVTAEDYFRLVE</sequence>
<dbReference type="EMBL" id="JACYTQ010000002">
    <property type="protein sequence ID" value="MBD8488912.1"/>
    <property type="molecule type" value="Genomic_DNA"/>
</dbReference>
<evidence type="ECO:0000256" key="1">
    <source>
        <dbReference type="SAM" id="Phobius"/>
    </source>
</evidence>
<evidence type="ECO:0000313" key="3">
    <source>
        <dbReference type="Proteomes" id="UP000647133"/>
    </source>
</evidence>
<comment type="caution">
    <text evidence="2">The sequence shown here is derived from an EMBL/GenBank/DDBJ whole genome shotgun (WGS) entry which is preliminary data.</text>
</comment>
<keyword evidence="1" id="KW-0812">Transmembrane</keyword>
<feature type="transmembrane region" description="Helical" evidence="1">
    <location>
        <begin position="12"/>
        <end position="33"/>
    </location>
</feature>
<reference evidence="2 3" key="1">
    <citation type="submission" date="2020-09" db="EMBL/GenBank/DDBJ databases">
        <title>Echinicola sp. CAU 1574 isolated from sand of Sido Beach.</title>
        <authorList>
            <person name="Kim W."/>
        </authorList>
    </citation>
    <scope>NUCLEOTIDE SEQUENCE [LARGE SCALE GENOMIC DNA]</scope>
    <source>
        <strain evidence="2 3">CAU 1574</strain>
    </source>
</reference>
<dbReference type="RefSeq" id="WP_192009759.1">
    <property type="nucleotide sequence ID" value="NZ_JACYTQ010000002.1"/>
</dbReference>
<organism evidence="2 3">
    <name type="scientific">Echinicola arenosa</name>
    <dbReference type="NCBI Taxonomy" id="2774144"/>
    <lineage>
        <taxon>Bacteria</taxon>
        <taxon>Pseudomonadati</taxon>
        <taxon>Bacteroidota</taxon>
        <taxon>Cytophagia</taxon>
        <taxon>Cytophagales</taxon>
        <taxon>Cyclobacteriaceae</taxon>
        <taxon>Echinicola</taxon>
    </lineage>
</organism>
<accession>A0ABR9AKN2</accession>
<keyword evidence="1" id="KW-1133">Transmembrane helix</keyword>
<name>A0ABR9AKN2_9BACT</name>
<evidence type="ECO:0000313" key="2">
    <source>
        <dbReference type="EMBL" id="MBD8488912.1"/>
    </source>
</evidence>
<keyword evidence="3" id="KW-1185">Reference proteome</keyword>
<dbReference type="Proteomes" id="UP000647133">
    <property type="component" value="Unassembled WGS sequence"/>
</dbReference>
<proteinExistence type="predicted"/>
<gene>
    <name evidence="2" type="ORF">IFO69_09165</name>
</gene>
<keyword evidence="1" id="KW-0472">Membrane</keyword>